<dbReference type="InterPro" id="IPR034157">
    <property type="entry name" value="TOPRIM_TopoII"/>
</dbReference>
<protein>
    <recommendedName>
        <fullName evidence="5">DNA topoisomerase (ATP-hydrolyzing)</fullName>
        <ecNumber evidence="5">5.6.2.2</ecNumber>
    </recommendedName>
</protein>
<evidence type="ECO:0000259" key="16">
    <source>
        <dbReference type="PROSITE" id="PS50880"/>
    </source>
</evidence>
<dbReference type="CDD" id="cd03365">
    <property type="entry name" value="TOPRIM_TopoIIA"/>
    <property type="match status" value="1"/>
</dbReference>
<feature type="coiled-coil region" evidence="14">
    <location>
        <begin position="1880"/>
        <end position="1914"/>
    </location>
</feature>
<dbReference type="Gene3D" id="1.10.268.10">
    <property type="entry name" value="Topoisomerase, domain 3"/>
    <property type="match status" value="1"/>
</dbReference>
<dbReference type="Gene3D" id="3.30.1490.30">
    <property type="match status" value="1"/>
</dbReference>
<comment type="similarity">
    <text evidence="4">Belongs to the type II topoisomerase family.</text>
</comment>
<evidence type="ECO:0000256" key="12">
    <source>
        <dbReference type="ARBA" id="ARBA00023235"/>
    </source>
</evidence>
<dbReference type="InterPro" id="IPR031660">
    <property type="entry name" value="TOPRIM_C"/>
</dbReference>
<evidence type="ECO:0000256" key="9">
    <source>
        <dbReference type="ARBA" id="ARBA00022842"/>
    </source>
</evidence>
<sequence>MAKAKTVEERYQKKSQLEHILLRPDTYIGSTEMNTQQMWVFDEEKKRMVYENIDYVPGLYKIFDELLVNAADVYARQLSDPSLEKMTCIKVTIDTETGAIVVYNDGEPIPIQIHSEHNMYVPQLIFGELLTSDNYDDSEERVTGGRNGFGAKLANIFSKTFTVVVANKKMRKKFKMTWCDNMKKTKGPAKVESYQGPDFVKITFLPDYEKFNLKQIDPGTLKVLKKRVYDIAGTTGVKVFLNNERIKIKDFKEYVNLYLPEDMSETVKVHEKMYRWEVVVSSSEEGFRQVSFVNSINTIKGGTHVSHVVDPLVQSLSKKVNSKNKGGIELKPNQIKNHIFIFINCQIVNPSFDSQTKETLTTKIIKFGSKYTMSDKALGQVLKSKIVDNILNWLHERTNIELKKKMKVSSKGNDKLFGIPKLEDANKAGTRFSMECTLILTEGDSAKTSCLAGLSVVGRDKYGVFPLKGKLLNVREASYKQLTQNVEVQNILKIMGLDISNKSRQDSSGLRYGSVMIMTDQDYDGSHIKGLLINLFHNFWPKLIQFNGFIREFVTPLIKVTSKSGQVYSFFTMEDFNRWKETVDITNYKIKYYKGLGTSSDKEFKEYFSNLNRHLIEFNYVDNKDDDSIDMAFSKKRIEDRKHWMQNYTLGNTVDHSIKKLRYSDFINKELIQFSIYDTERSIPSVIDGFKPGQRKVLFGCFKRNLKNECKVAQLTGYIAEHSAYHHGENSLQQTIVNMAQDFVGSNNLNLLLPCGQFGSRKEGGKDAAAARYIFTKLSPLTRYVFLQEDDPILDYQNEEGQLVEPFYYLPIIPMVLVNGSEGIGTGFSTNVPCYNPIDVIENIKNYLKNEEMFEMVPWYKGFKGTIERNSKLGFDVVGKYKLSEDMRKLTITELPINRWINDYREFLNSLISQNRGKEDEDDGYITDYSDFSSNEVIDIRVNINVNMAGEIMKEGIEKVFKLKTTISTSNMTLFDSSKRIKRYESELEILKEFINTRVKYYNKRREYLIKQLQVQLQQLSNQVRFINMIINNELVLFRKSKQQIVNELKRLQFDQFSNLGSKDDYDKDESQEADELMEKEGYNYLLNMSLLSLSIESINKLNNEYNNKQVQLKTLINTTSLQLYEQDLDQLKAQLMQTKLYPPTNKQQILLNKQKLLMFKSNNMAVSGTNNAKSAKKVEQTKDNDYEASTADNDMNVDEEVDELKYASSDREMGVNGVKQVVNGSKSGTDGGKYSVDLGKYESSDDNKFFSDSVDKSPEEREKLQRMESIEPSQIENIQYSQLSNVQYSQMSNDLSQNLFSDDGNEFSQMDHIQLSQLELSQIDNTESLQASQMDRPFYSSTRQDDEDKTSQSKYNVSLIDRLNKKFNNSNNLLETIASPTSATKTEGLVTGKSTSGATGVGSTSGMFEREAISTPTATSSKANKNTLATPSRSAKESKSSKKDDYESTFSSMTRKRKQSKVVIMSSDDDYEETASSKTRRKNNTSTSNNNNNTNKERSKSDEVSKVTSKSKSDENEEDEETSRRRPKRAKKIIEEYSEEEEFEDDEDESEEESEESDYEMDQDDDERTQVSSALQEVGAQLKYHAKQAKNELSVNIDNLKSPICGRLGSEVTCSLFPVPNSKSVRMAELKTFGNHTFGFDVKFHPQEIGMIVVSVTGVDLRLCKFSWRRKLHSYECSIDHCTESTYKLTADDVGNTIVVHCSLEGSHEYAEAEIGPIDIDVRSKRIIQEALINNTSRHQLYLLEVNSEKVPSQSDYRHIVLYLLAEEVTLKPEDNMGFAWRSKCRFGTDFPRAKLDVEDELRFYLEFDSDLKFTLRVYNRNQRDLVVLMLRVFHSRVLLNTSFENNQMELTRDGRLDHLVNMNTLSLNALVERLSVDVSFLILENSRLSRELERAKQEKSFLELEMKSTIQVFQEQIANEQQNSKETSVEVPLKLQTKDLEKEPEDKELNTHRVLPRKLPSQRGLSRQTTTASALSEFDPTGDENQSLYTDLVNRNATLNEKLSLLTQENNSLQEQLNKQVGEKNRLEKQSKCTLKDLENLKSENEQLQLKMGELKSKLRKLSLLDSKNE</sequence>
<feature type="coiled-coil region" evidence="14">
    <location>
        <begin position="1003"/>
        <end position="1030"/>
    </location>
</feature>
<feature type="compositionally biased region" description="Polar residues" evidence="15">
    <location>
        <begin position="1965"/>
        <end position="1976"/>
    </location>
</feature>
<evidence type="ECO:0000256" key="8">
    <source>
        <dbReference type="ARBA" id="ARBA00022840"/>
    </source>
</evidence>
<keyword evidence="9" id="KW-0460">Magnesium</keyword>
<dbReference type="Pfam" id="PF00204">
    <property type="entry name" value="DNA_gyraseB"/>
    <property type="match status" value="1"/>
</dbReference>
<keyword evidence="11 13" id="KW-0238">DNA-binding</keyword>
<dbReference type="InterPro" id="IPR013759">
    <property type="entry name" value="Topo_IIA_B_C"/>
</dbReference>
<dbReference type="SUPFAM" id="SSF55874">
    <property type="entry name" value="ATPase domain of HSP90 chaperone/DNA topoisomerase II/histidine kinase"/>
    <property type="match status" value="1"/>
</dbReference>
<feature type="region of interest" description="Disordered" evidence="15">
    <location>
        <begin position="1387"/>
        <end position="1573"/>
    </location>
</feature>
<dbReference type="FunFam" id="3.30.230.10:FF:000008">
    <property type="entry name" value="DNA topoisomerase 2"/>
    <property type="match status" value="1"/>
</dbReference>
<dbReference type="GO" id="GO:0003918">
    <property type="term" value="F:DNA topoisomerase type II (double strand cut, ATP-hydrolyzing) activity"/>
    <property type="evidence" value="ECO:0007669"/>
    <property type="project" value="UniProtKB-EC"/>
</dbReference>
<dbReference type="Pfam" id="PF00521">
    <property type="entry name" value="DNA_topoisoIV"/>
    <property type="match status" value="1"/>
</dbReference>
<dbReference type="Proteomes" id="UP000244811">
    <property type="component" value="Chromosome 2"/>
</dbReference>
<feature type="active site" description="O-(5'-phospho-DNA)-tyrosine intermediate" evidence="13">
    <location>
        <position position="773"/>
    </location>
</feature>
<dbReference type="InterPro" id="IPR020568">
    <property type="entry name" value="Ribosomal_Su5_D2-typ_SF"/>
</dbReference>
<dbReference type="InterPro" id="IPR001154">
    <property type="entry name" value="TopoII_euk"/>
</dbReference>
<feature type="domain" description="Topo IIA-type catalytic" evidence="17">
    <location>
        <begin position="683"/>
        <end position="1129"/>
    </location>
</feature>
<dbReference type="SUPFAM" id="SSF54211">
    <property type="entry name" value="Ribosomal protein S5 domain 2-like"/>
    <property type="match status" value="1"/>
</dbReference>
<feature type="region of interest" description="Disordered" evidence="15">
    <location>
        <begin position="1330"/>
        <end position="1353"/>
    </location>
</feature>
<accession>A0A976MCD5</accession>
<dbReference type="SMART" id="SM00433">
    <property type="entry name" value="TOP2c"/>
    <property type="match status" value="1"/>
</dbReference>
<dbReference type="PRINTS" id="PR01158">
    <property type="entry name" value="TOPISMRASEII"/>
</dbReference>
<dbReference type="InterPro" id="IPR006171">
    <property type="entry name" value="TOPRIM_dom"/>
</dbReference>
<dbReference type="Gene3D" id="3.30.230.10">
    <property type="match status" value="1"/>
</dbReference>
<evidence type="ECO:0000256" key="4">
    <source>
        <dbReference type="ARBA" id="ARBA00011080"/>
    </source>
</evidence>
<dbReference type="InterPro" id="IPR014721">
    <property type="entry name" value="Ribsml_uS5_D2-typ_fold_subgr"/>
</dbReference>
<dbReference type="GO" id="GO:0046872">
    <property type="term" value="F:metal ion binding"/>
    <property type="evidence" value="ECO:0007669"/>
    <property type="project" value="UniProtKB-KW"/>
</dbReference>
<dbReference type="GO" id="GO:0003677">
    <property type="term" value="F:DNA binding"/>
    <property type="evidence" value="ECO:0007669"/>
    <property type="project" value="UniProtKB-UniRule"/>
</dbReference>
<dbReference type="InterPro" id="IPR001241">
    <property type="entry name" value="Topo_IIA"/>
</dbReference>
<feature type="coiled-coil region" evidence="14">
    <location>
        <begin position="1099"/>
        <end position="1142"/>
    </location>
</feature>
<dbReference type="InterPro" id="IPR013760">
    <property type="entry name" value="Topo_IIA-like_dom_sf"/>
</dbReference>
<dbReference type="EC" id="5.6.2.2" evidence="5"/>
<proteinExistence type="inferred from homology"/>
<dbReference type="PROSITE" id="PS00177">
    <property type="entry name" value="TOPOISOMERASE_II"/>
    <property type="match status" value="1"/>
</dbReference>
<evidence type="ECO:0000256" key="2">
    <source>
        <dbReference type="ARBA" id="ARBA00001913"/>
    </source>
</evidence>
<dbReference type="InterPro" id="IPR013506">
    <property type="entry name" value="Topo_IIA_bsu_dom2"/>
</dbReference>
<dbReference type="GO" id="GO:0005524">
    <property type="term" value="F:ATP binding"/>
    <property type="evidence" value="ECO:0007669"/>
    <property type="project" value="UniProtKB-KW"/>
</dbReference>
<evidence type="ECO:0000256" key="3">
    <source>
        <dbReference type="ARBA" id="ARBA00001946"/>
    </source>
</evidence>
<feature type="compositionally biased region" description="Low complexity" evidence="15">
    <location>
        <begin position="1392"/>
        <end position="1407"/>
    </location>
</feature>
<dbReference type="PROSITE" id="PS50880">
    <property type="entry name" value="TOPRIM"/>
    <property type="match status" value="1"/>
</dbReference>
<feature type="compositionally biased region" description="Basic and acidic residues" evidence="15">
    <location>
        <begin position="1496"/>
        <end position="1506"/>
    </location>
</feature>
<dbReference type="Pfam" id="PF16898">
    <property type="entry name" value="TOPRIM_C"/>
    <property type="match status" value="1"/>
</dbReference>
<dbReference type="Gene3D" id="3.40.50.670">
    <property type="match status" value="1"/>
</dbReference>
<evidence type="ECO:0000313" key="18">
    <source>
        <dbReference type="EMBL" id="UKK02038.2"/>
    </source>
</evidence>
<evidence type="ECO:0000256" key="14">
    <source>
        <dbReference type="SAM" id="Coils"/>
    </source>
</evidence>
<comment type="catalytic activity">
    <reaction evidence="1 13">
        <text>ATP-dependent breakage, passage and rejoining of double-stranded DNA.</text>
        <dbReference type="EC" id="5.6.2.2"/>
    </reaction>
</comment>
<evidence type="ECO:0000256" key="1">
    <source>
        <dbReference type="ARBA" id="ARBA00000185"/>
    </source>
</evidence>
<dbReference type="InterPro" id="IPR002205">
    <property type="entry name" value="Topo_IIA_dom_A"/>
</dbReference>
<dbReference type="Gene3D" id="3.30.565.10">
    <property type="entry name" value="Histidine kinase-like ATPase, C-terminal domain"/>
    <property type="match status" value="1"/>
</dbReference>
<keyword evidence="10 13" id="KW-0799">Topoisomerase</keyword>
<evidence type="ECO:0000259" key="17">
    <source>
        <dbReference type="PROSITE" id="PS52040"/>
    </source>
</evidence>
<dbReference type="FunFam" id="3.90.199.10:FF:000002">
    <property type="entry name" value="DNA topoisomerase 2"/>
    <property type="match status" value="1"/>
</dbReference>
<evidence type="ECO:0000256" key="6">
    <source>
        <dbReference type="ARBA" id="ARBA00022723"/>
    </source>
</evidence>
<dbReference type="CDD" id="cd03481">
    <property type="entry name" value="TopoIIA_Trans_ScTopoIIA"/>
    <property type="match status" value="1"/>
</dbReference>
<dbReference type="PANTHER" id="PTHR10169">
    <property type="entry name" value="DNA TOPOISOMERASE/GYRASE"/>
    <property type="match status" value="1"/>
</dbReference>
<dbReference type="PANTHER" id="PTHR10169:SF38">
    <property type="entry name" value="DNA TOPOISOMERASE 2"/>
    <property type="match status" value="1"/>
</dbReference>
<reference evidence="18" key="1">
    <citation type="submission" date="2022-07" db="EMBL/GenBank/DDBJ databases">
        <title>Evaluation of T. orientalis genome assembly methods using nanopore sequencing and analysis of variation between genomes.</title>
        <authorList>
            <person name="Yam J."/>
            <person name="Micallef M.L."/>
            <person name="Liu M."/>
            <person name="Djordjevic S.P."/>
            <person name="Bogema D.R."/>
            <person name="Jenkins C."/>
        </authorList>
    </citation>
    <scope>NUCLEOTIDE SEQUENCE</scope>
    <source>
        <strain evidence="18">Goon Nure</strain>
    </source>
</reference>
<dbReference type="GO" id="GO:0000819">
    <property type="term" value="P:sister chromatid segregation"/>
    <property type="evidence" value="ECO:0007669"/>
    <property type="project" value="TreeGrafter"/>
</dbReference>
<feature type="compositionally biased region" description="Basic and acidic residues" evidence="15">
    <location>
        <begin position="1240"/>
        <end position="1270"/>
    </location>
</feature>
<organism evidence="18 19">
    <name type="scientific">Theileria orientalis</name>
    <dbReference type="NCBI Taxonomy" id="68886"/>
    <lineage>
        <taxon>Eukaryota</taxon>
        <taxon>Sar</taxon>
        <taxon>Alveolata</taxon>
        <taxon>Apicomplexa</taxon>
        <taxon>Aconoidasida</taxon>
        <taxon>Piroplasmida</taxon>
        <taxon>Theileriidae</taxon>
        <taxon>Theileria</taxon>
    </lineage>
</organism>
<keyword evidence="8" id="KW-0067">ATP-binding</keyword>
<dbReference type="GO" id="GO:0006265">
    <property type="term" value="P:DNA topological change"/>
    <property type="evidence" value="ECO:0007669"/>
    <property type="project" value="UniProtKB-UniRule"/>
</dbReference>
<feature type="compositionally biased region" description="Basic and acidic residues" evidence="15">
    <location>
        <begin position="1435"/>
        <end position="1447"/>
    </location>
</feature>
<dbReference type="SMART" id="SM00434">
    <property type="entry name" value="TOP4c"/>
    <property type="match status" value="1"/>
</dbReference>
<feature type="compositionally biased region" description="Low complexity" evidence="15">
    <location>
        <begin position="1485"/>
        <end position="1495"/>
    </location>
</feature>
<dbReference type="InterPro" id="IPR013758">
    <property type="entry name" value="Topo_IIA_A/C_ab"/>
</dbReference>
<dbReference type="SUPFAM" id="SSF56719">
    <property type="entry name" value="Type II DNA topoisomerase"/>
    <property type="match status" value="1"/>
</dbReference>
<keyword evidence="14" id="KW-0175">Coiled coil</keyword>
<name>A0A976MCD5_THEOR</name>
<keyword evidence="6" id="KW-0479">Metal-binding</keyword>
<dbReference type="PRINTS" id="PR00418">
    <property type="entry name" value="TPI2FAMILY"/>
</dbReference>
<dbReference type="InterPro" id="IPR018522">
    <property type="entry name" value="TopoIIA_CS"/>
</dbReference>
<evidence type="ECO:0000313" key="19">
    <source>
        <dbReference type="Proteomes" id="UP000244811"/>
    </source>
</evidence>
<dbReference type="FunFam" id="3.40.50.670:FF:000001">
    <property type="entry name" value="DNA topoisomerase 2"/>
    <property type="match status" value="1"/>
</dbReference>
<feature type="domain" description="Toprim" evidence="16">
    <location>
        <begin position="436"/>
        <end position="551"/>
    </location>
</feature>
<evidence type="ECO:0000256" key="13">
    <source>
        <dbReference type="PROSITE-ProRule" id="PRU01384"/>
    </source>
</evidence>
<gene>
    <name evidence="18" type="ORF">MACK_001392</name>
</gene>
<dbReference type="FunFam" id="3.30.565.10:FF:000004">
    <property type="entry name" value="DNA topoisomerase 2"/>
    <property type="match status" value="1"/>
</dbReference>
<dbReference type="Pfam" id="PF01751">
    <property type="entry name" value="Toprim"/>
    <property type="match status" value="1"/>
</dbReference>
<keyword evidence="7" id="KW-0547">Nucleotide-binding</keyword>
<keyword evidence="12 13" id="KW-0413">Isomerase</keyword>
<feature type="compositionally biased region" description="Acidic residues" evidence="15">
    <location>
        <begin position="1537"/>
        <end position="1568"/>
    </location>
</feature>
<evidence type="ECO:0000256" key="15">
    <source>
        <dbReference type="SAM" id="MobiDB-lite"/>
    </source>
</evidence>
<comment type="cofactor">
    <cofactor evidence="2">
        <name>Ca(2+)</name>
        <dbReference type="ChEBI" id="CHEBI:29108"/>
    </cofactor>
</comment>
<dbReference type="InterPro" id="IPR013757">
    <property type="entry name" value="Topo_IIA_A_a_sf"/>
</dbReference>
<dbReference type="PROSITE" id="PS52040">
    <property type="entry name" value="TOPO_IIA"/>
    <property type="match status" value="1"/>
</dbReference>
<feature type="compositionally biased region" description="Basic and acidic residues" evidence="15">
    <location>
        <begin position="1177"/>
        <end position="1186"/>
    </location>
</feature>
<dbReference type="EMBL" id="CP056071">
    <property type="protein sequence ID" value="UKK02038.2"/>
    <property type="molecule type" value="Genomic_DNA"/>
</dbReference>
<feature type="coiled-coil region" evidence="14">
    <location>
        <begin position="1991"/>
        <end position="2067"/>
    </location>
</feature>
<dbReference type="InterPro" id="IPR036890">
    <property type="entry name" value="HATPase_C_sf"/>
</dbReference>
<feature type="region of interest" description="Disordered" evidence="15">
    <location>
        <begin position="1169"/>
        <end position="1273"/>
    </location>
</feature>
<evidence type="ECO:0000256" key="10">
    <source>
        <dbReference type="ARBA" id="ARBA00023029"/>
    </source>
</evidence>
<evidence type="ECO:0000256" key="5">
    <source>
        <dbReference type="ARBA" id="ARBA00012895"/>
    </source>
</evidence>
<feature type="region of interest" description="Disordered" evidence="15">
    <location>
        <begin position="1960"/>
        <end position="1986"/>
    </location>
</feature>
<dbReference type="Gene3D" id="3.30.1360.40">
    <property type="match status" value="1"/>
</dbReference>
<evidence type="ECO:0000256" key="7">
    <source>
        <dbReference type="ARBA" id="ARBA00022741"/>
    </source>
</evidence>
<evidence type="ECO:0000256" key="11">
    <source>
        <dbReference type="ARBA" id="ARBA00023125"/>
    </source>
</evidence>
<dbReference type="Gene3D" id="3.90.199.10">
    <property type="entry name" value="Topoisomerase II, domain 5"/>
    <property type="match status" value="1"/>
</dbReference>
<feature type="compositionally biased region" description="Polar residues" evidence="15">
    <location>
        <begin position="1415"/>
        <end position="1432"/>
    </location>
</feature>
<dbReference type="GO" id="GO:0000712">
    <property type="term" value="P:resolution of meiotic recombination intermediates"/>
    <property type="evidence" value="ECO:0007669"/>
    <property type="project" value="TreeGrafter"/>
</dbReference>
<dbReference type="GO" id="GO:0005634">
    <property type="term" value="C:nucleus"/>
    <property type="evidence" value="ECO:0007669"/>
    <property type="project" value="TreeGrafter"/>
</dbReference>
<comment type="cofactor">
    <cofactor evidence="3">
        <name>Mg(2+)</name>
        <dbReference type="ChEBI" id="CHEBI:18420"/>
    </cofactor>
</comment>
<feature type="compositionally biased region" description="Basic and acidic residues" evidence="15">
    <location>
        <begin position="1204"/>
        <end position="1214"/>
    </location>
</feature>
<dbReference type="InterPro" id="IPR050634">
    <property type="entry name" value="DNA_Topoisomerase_II"/>
</dbReference>